<proteinExistence type="predicted"/>
<dbReference type="PROSITE" id="PS50835">
    <property type="entry name" value="IG_LIKE"/>
    <property type="match status" value="1"/>
</dbReference>
<evidence type="ECO:0000313" key="2">
    <source>
        <dbReference type="EMBL" id="GIY03547.1"/>
    </source>
</evidence>
<dbReference type="AlphaFoldDB" id="A0AAV4Q2P9"/>
<feature type="domain" description="Ig-like" evidence="1">
    <location>
        <begin position="13"/>
        <end position="105"/>
    </location>
</feature>
<reference evidence="2 3" key="1">
    <citation type="submission" date="2021-06" db="EMBL/GenBank/DDBJ databases">
        <title>Caerostris darwini draft genome.</title>
        <authorList>
            <person name="Kono N."/>
            <person name="Arakawa K."/>
        </authorList>
    </citation>
    <scope>NUCLEOTIDE SEQUENCE [LARGE SCALE GENOMIC DNA]</scope>
</reference>
<dbReference type="EMBL" id="BPLQ01003817">
    <property type="protein sequence ID" value="GIY03547.1"/>
    <property type="molecule type" value="Genomic_DNA"/>
</dbReference>
<dbReference type="InterPro" id="IPR003599">
    <property type="entry name" value="Ig_sub"/>
</dbReference>
<gene>
    <name evidence="2" type="primary">AVEN_3400_1</name>
    <name evidence="2" type="ORF">CDAR_415611</name>
</gene>
<keyword evidence="3" id="KW-1185">Reference proteome</keyword>
<protein>
    <recommendedName>
        <fullName evidence="1">Ig-like domain-containing protein</fullName>
    </recommendedName>
</protein>
<dbReference type="Gene3D" id="2.60.40.10">
    <property type="entry name" value="Immunoglobulins"/>
    <property type="match status" value="1"/>
</dbReference>
<comment type="caution">
    <text evidence="2">The sequence shown here is derived from an EMBL/GenBank/DDBJ whole genome shotgun (WGS) entry which is preliminary data.</text>
</comment>
<dbReference type="InterPro" id="IPR036179">
    <property type="entry name" value="Ig-like_dom_sf"/>
</dbReference>
<name>A0AAV4Q2P9_9ARAC</name>
<evidence type="ECO:0000259" key="1">
    <source>
        <dbReference type="PROSITE" id="PS50835"/>
    </source>
</evidence>
<dbReference type="InterPro" id="IPR013106">
    <property type="entry name" value="Ig_V-set"/>
</dbReference>
<dbReference type="SMART" id="SM00406">
    <property type="entry name" value="IGv"/>
    <property type="match status" value="1"/>
</dbReference>
<dbReference type="Pfam" id="PF07686">
    <property type="entry name" value="V-set"/>
    <property type="match status" value="1"/>
</dbReference>
<sequence>MEGREHAVLGFIGDSAVLPCEVDLPSCGKVYFITWTKNVSNEWKREYLYSDGVARAMGDFSGPERATFSLNNHSAHLRLHGLTVQDEGTYKCDVTYVRGKCPSLSFTRLYTLNLRLLALSLIENSYY</sequence>
<accession>A0AAV4Q2P9</accession>
<dbReference type="InterPro" id="IPR007110">
    <property type="entry name" value="Ig-like_dom"/>
</dbReference>
<evidence type="ECO:0000313" key="3">
    <source>
        <dbReference type="Proteomes" id="UP001054837"/>
    </source>
</evidence>
<dbReference type="InterPro" id="IPR013783">
    <property type="entry name" value="Ig-like_fold"/>
</dbReference>
<dbReference type="SUPFAM" id="SSF48726">
    <property type="entry name" value="Immunoglobulin"/>
    <property type="match status" value="1"/>
</dbReference>
<dbReference type="Proteomes" id="UP001054837">
    <property type="component" value="Unassembled WGS sequence"/>
</dbReference>
<dbReference type="SMART" id="SM00409">
    <property type="entry name" value="IG"/>
    <property type="match status" value="1"/>
</dbReference>
<organism evidence="2 3">
    <name type="scientific">Caerostris darwini</name>
    <dbReference type="NCBI Taxonomy" id="1538125"/>
    <lineage>
        <taxon>Eukaryota</taxon>
        <taxon>Metazoa</taxon>
        <taxon>Ecdysozoa</taxon>
        <taxon>Arthropoda</taxon>
        <taxon>Chelicerata</taxon>
        <taxon>Arachnida</taxon>
        <taxon>Araneae</taxon>
        <taxon>Araneomorphae</taxon>
        <taxon>Entelegynae</taxon>
        <taxon>Araneoidea</taxon>
        <taxon>Araneidae</taxon>
        <taxon>Caerostris</taxon>
    </lineage>
</organism>